<name>A0A438ILM2_VITVI</name>
<comment type="caution">
    <text evidence="1">The sequence shown here is derived from an EMBL/GenBank/DDBJ whole genome shotgun (WGS) entry which is preliminary data.</text>
</comment>
<dbReference type="EMBL" id="QGNW01000100">
    <property type="protein sequence ID" value="RVW97515.1"/>
    <property type="molecule type" value="Genomic_DNA"/>
</dbReference>
<dbReference type="InterPro" id="IPR018616">
    <property type="entry name" value="GUCD1"/>
</dbReference>
<reference evidence="1 2" key="1">
    <citation type="journal article" date="2018" name="PLoS Genet.">
        <title>Population sequencing reveals clonal diversity and ancestral inbreeding in the grapevine cultivar Chardonnay.</title>
        <authorList>
            <person name="Roach M.J."/>
            <person name="Johnson D.L."/>
            <person name="Bohlmann J."/>
            <person name="van Vuuren H.J."/>
            <person name="Jones S.J."/>
            <person name="Pretorius I.S."/>
            <person name="Schmidt S.A."/>
            <person name="Borneman A.R."/>
        </authorList>
    </citation>
    <scope>NUCLEOTIDE SEQUENCE [LARGE SCALE GENOMIC DNA]</scope>
    <source>
        <strain evidence="2">cv. Chardonnay</strain>
        <tissue evidence="1">Leaf</tissue>
    </source>
</reference>
<evidence type="ECO:0000313" key="2">
    <source>
        <dbReference type="Proteomes" id="UP000288805"/>
    </source>
</evidence>
<dbReference type="PANTHER" id="PTHR31400">
    <property type="entry name" value="GUANYLYL CYCLASE DOMAIN CONTAINING PROTEIN 1 GUCD1"/>
    <property type="match status" value="1"/>
</dbReference>
<dbReference type="AlphaFoldDB" id="A0A438ILM2"/>
<protein>
    <submittedName>
        <fullName evidence="1">Protein GUCD1</fullName>
    </submittedName>
</protein>
<dbReference type="Proteomes" id="UP000288805">
    <property type="component" value="Unassembled WGS sequence"/>
</dbReference>
<proteinExistence type="predicted"/>
<accession>A0A438ILM2</accession>
<evidence type="ECO:0000313" key="1">
    <source>
        <dbReference type="EMBL" id="RVW97515.1"/>
    </source>
</evidence>
<organism evidence="1 2">
    <name type="scientific">Vitis vinifera</name>
    <name type="common">Grape</name>
    <dbReference type="NCBI Taxonomy" id="29760"/>
    <lineage>
        <taxon>Eukaryota</taxon>
        <taxon>Viridiplantae</taxon>
        <taxon>Streptophyta</taxon>
        <taxon>Embryophyta</taxon>
        <taxon>Tracheophyta</taxon>
        <taxon>Spermatophyta</taxon>
        <taxon>Magnoliopsida</taxon>
        <taxon>eudicotyledons</taxon>
        <taxon>Gunneridae</taxon>
        <taxon>Pentapetalae</taxon>
        <taxon>rosids</taxon>
        <taxon>Vitales</taxon>
        <taxon>Vitaceae</taxon>
        <taxon>Viteae</taxon>
        <taxon>Vitis</taxon>
    </lineage>
</organism>
<gene>
    <name evidence="1" type="primary">Gucd1_1</name>
    <name evidence="1" type="ORF">CK203_058500</name>
</gene>
<sequence length="503" mass="56328">MSSQREDGPWSISAAPINKILKLQTTFSSTASELQVMVGVCHGSPTNPSKVSCLVGKALLQVSGTRCGIPWLIWSLMWPLYLLFNKFLKTEEENAHEADEYPKGLVESYSLEQLPSNGKCPNVNLPHSHFVEVPHMNQLSTWDCGLACVLMVLRTFGINNCNIQALEELCCTTSIWTVDLAYLLQKFSVSFSYFTVTLGANPNFSVETFYKDQLATDLVRVDSLFKKAMEAGIDIQCRSISGDEISLLILSGKYIAIALIDQYKLSQSWLENVHVSGFCGGYSEYTGEDGFIGNGHTLLVAIFCAICCNWQGGWGGERGNGRSVKGFSPCGTKGEGNPVELYFVISSFMYVGYELIHIMMTFSGHYVVICGYDVDTDEFEIRDPASSRKHERISSNCLEEARKSFGTDEDLLLVIHLTFSDFPHSQDSELLFLSRPVVEIIIDNIIAVWYGAEHGRWRWVKVVMQVMVEPWKTDFRESPQQSSRHLFLFPGYQSSMSSSIHTP</sequence>
<dbReference type="Pfam" id="PF09778">
    <property type="entry name" value="Guanylate_cyc_2"/>
    <property type="match status" value="2"/>
</dbReference>
<dbReference type="PANTHER" id="PTHR31400:SF1">
    <property type="entry name" value="PROTEIN GUCD1"/>
    <property type="match status" value="1"/>
</dbReference>